<comment type="caution">
    <text evidence="3">The sequence shown here is derived from an EMBL/GenBank/DDBJ whole genome shotgun (WGS) entry which is preliminary data.</text>
</comment>
<feature type="region of interest" description="Disordered" evidence="1">
    <location>
        <begin position="961"/>
        <end position="1000"/>
    </location>
</feature>
<gene>
    <name evidence="3" type="ORF">D9757_004503</name>
</gene>
<feature type="region of interest" description="Disordered" evidence="1">
    <location>
        <begin position="786"/>
        <end position="816"/>
    </location>
</feature>
<accession>A0A8H5HWZ1</accession>
<feature type="compositionally biased region" description="Low complexity" evidence="1">
    <location>
        <begin position="411"/>
        <end position="423"/>
    </location>
</feature>
<feature type="region of interest" description="Disordered" evidence="1">
    <location>
        <begin position="343"/>
        <end position="377"/>
    </location>
</feature>
<feature type="transmembrane region" description="Helical" evidence="2">
    <location>
        <begin position="12"/>
        <end position="34"/>
    </location>
</feature>
<dbReference type="AlphaFoldDB" id="A0A8H5HWZ1"/>
<feature type="region of interest" description="Disordered" evidence="1">
    <location>
        <begin position="245"/>
        <end position="305"/>
    </location>
</feature>
<evidence type="ECO:0000313" key="4">
    <source>
        <dbReference type="Proteomes" id="UP000518752"/>
    </source>
</evidence>
<organism evidence="3 4">
    <name type="scientific">Collybiopsis confluens</name>
    <dbReference type="NCBI Taxonomy" id="2823264"/>
    <lineage>
        <taxon>Eukaryota</taxon>
        <taxon>Fungi</taxon>
        <taxon>Dikarya</taxon>
        <taxon>Basidiomycota</taxon>
        <taxon>Agaricomycotina</taxon>
        <taxon>Agaricomycetes</taxon>
        <taxon>Agaricomycetidae</taxon>
        <taxon>Agaricales</taxon>
        <taxon>Marasmiineae</taxon>
        <taxon>Omphalotaceae</taxon>
        <taxon>Collybiopsis</taxon>
    </lineage>
</organism>
<feature type="compositionally biased region" description="Polar residues" evidence="1">
    <location>
        <begin position="284"/>
        <end position="297"/>
    </location>
</feature>
<protein>
    <submittedName>
        <fullName evidence="3">Uncharacterized protein</fullName>
    </submittedName>
</protein>
<feature type="region of interest" description="Disordered" evidence="1">
    <location>
        <begin position="868"/>
        <end position="917"/>
    </location>
</feature>
<feature type="compositionally biased region" description="Pro residues" evidence="1">
    <location>
        <begin position="505"/>
        <end position="514"/>
    </location>
</feature>
<feature type="compositionally biased region" description="Low complexity" evidence="1">
    <location>
        <begin position="897"/>
        <end position="909"/>
    </location>
</feature>
<sequence>MINMMLVFDGGYAGVAVYFLSPLWSCAVGALLVLDEGEPTFVDLRDYSRSWEECLTVGRPRPGTVSSTVAWYMENLEEGDHSLRVEFPQGEASFVVLDALTYSTSTSEFGLSSESSLLPIPTSPSAFTASTALSILRRNSSSSSSTGQSTAPIVGAVVGTISGILVIAIVVIYLRCRGRVSTRTPRMSRDESITIEVERDERDRRTVDDRDLERSVVSVSSVEHETSVLSTNSRSVEQLLPWSPKSNRTRSTLGTVGPSSVAKASDRTFSTRTTSLANYGGASASRSTVAHSPTTPSRPFLPPIITKQLPALPPTEEEGEESQNQSAIKYGRSIISAVSRRFTPAPPAWQGGVGPNTGAVQKSGSTSSATSSFFPKPLYEEDRGMISRQQSLRGTVGTPTPASTELPNQKIIGSRADADASSDISEKRIEGRDARRFPVKPIRAQSANDSGEARILPVNPARVQSQGVSIPGPGSSHEPRPVIPQDAARPPSQKPSSSSTTIVRPLPPLTPLPSPAQSYTPTKKKPVTPLTIIPENNDSSGSVVSKEENSSPLSPRTSKRLSGGKIRLEKERHRRRRPRTPVTPQGPRPRPLPSPPGYPSPLPSASSHLSSDSAASTSPGTPRTPSSRHSQGFGARRKRPLPQTLSESGRPPSFLGPHILVPLKNINMLGATQSPQVELPLPSTPSLPVASRPPPSAQKIRTPSESNNSNAVSPSVSGVISPAASATPLRQRSGPAEHTLSLPSSLQSSDPSLFSVDSYFAAHGLVPNTPPPSAASSSETGILGSAARVSPRRLPPEPLRPSNARRTEWSSSQSNREIPEVQYLTVAGDINAPPPYSGRRIADSSTASTLPPPIQRALVQETVIPHRSRPETQASDSFNRHMYNPRSIPETPSEWRTSSAEHSQTASSSRPRHRKVSELDDTAAQLLFELLDDNVSTASSLSSIRPLSFPVRASRVVSVPPPLPMVKTHDRTASVPGPSRTLGKDGGGRSSQDTPPVPKIQLPDEAEVEEMEIISLPQTPKLPPITPRSPFSPLVIPPHPITPPLPLQTNLPGRRCEVKFGLPRVLDDSGRVQVLPLFHPVSTLPIFHRTSFQMVHLVIYEIDIVYTY</sequence>
<feature type="compositionally biased region" description="Low complexity" evidence="1">
    <location>
        <begin position="363"/>
        <end position="372"/>
    </location>
</feature>
<feature type="region of interest" description="Disordered" evidence="1">
    <location>
        <begin position="390"/>
        <end position="656"/>
    </location>
</feature>
<reference evidence="3 4" key="1">
    <citation type="journal article" date="2020" name="ISME J.">
        <title>Uncovering the hidden diversity of litter-decomposition mechanisms in mushroom-forming fungi.</title>
        <authorList>
            <person name="Floudas D."/>
            <person name="Bentzer J."/>
            <person name="Ahren D."/>
            <person name="Johansson T."/>
            <person name="Persson P."/>
            <person name="Tunlid A."/>
        </authorList>
    </citation>
    <scope>NUCLEOTIDE SEQUENCE [LARGE SCALE GENOMIC DNA]</scope>
    <source>
        <strain evidence="3 4">CBS 406.79</strain>
    </source>
</reference>
<feature type="compositionally biased region" description="Low complexity" evidence="1">
    <location>
        <begin position="740"/>
        <end position="749"/>
    </location>
</feature>
<feature type="region of interest" description="Disordered" evidence="1">
    <location>
        <begin position="676"/>
        <end position="749"/>
    </location>
</feature>
<feature type="compositionally biased region" description="Polar residues" evidence="1">
    <location>
        <begin position="267"/>
        <end position="277"/>
    </location>
</feature>
<keyword evidence="2" id="KW-0812">Transmembrane</keyword>
<feature type="compositionally biased region" description="Polar residues" evidence="1">
    <location>
        <begin position="245"/>
        <end position="258"/>
    </location>
</feature>
<feature type="compositionally biased region" description="Polar residues" evidence="1">
    <location>
        <begin position="390"/>
        <end position="407"/>
    </location>
</feature>
<evidence type="ECO:0000256" key="1">
    <source>
        <dbReference type="SAM" id="MobiDB-lite"/>
    </source>
</evidence>
<evidence type="ECO:0000256" key="2">
    <source>
        <dbReference type="SAM" id="Phobius"/>
    </source>
</evidence>
<feature type="compositionally biased region" description="Polar residues" evidence="1">
    <location>
        <begin position="534"/>
        <end position="543"/>
    </location>
</feature>
<dbReference type="OrthoDB" id="3234968at2759"/>
<keyword evidence="4" id="KW-1185">Reference proteome</keyword>
<evidence type="ECO:0000313" key="3">
    <source>
        <dbReference type="EMBL" id="KAF5390881.1"/>
    </source>
</evidence>
<dbReference type="EMBL" id="JAACJN010000013">
    <property type="protein sequence ID" value="KAF5390881.1"/>
    <property type="molecule type" value="Genomic_DNA"/>
</dbReference>
<proteinExistence type="predicted"/>
<feature type="compositionally biased region" description="Low complexity" evidence="1">
    <location>
        <begin position="603"/>
        <end position="630"/>
    </location>
</feature>
<keyword evidence="2" id="KW-1133">Transmembrane helix</keyword>
<name>A0A8H5HWZ1_9AGAR</name>
<feature type="compositionally biased region" description="Low complexity" evidence="1">
    <location>
        <begin position="704"/>
        <end position="719"/>
    </location>
</feature>
<feature type="transmembrane region" description="Helical" evidence="2">
    <location>
        <begin position="153"/>
        <end position="174"/>
    </location>
</feature>
<feature type="compositionally biased region" description="Low complexity" evidence="1">
    <location>
        <begin position="490"/>
        <end position="499"/>
    </location>
</feature>
<feature type="compositionally biased region" description="Basic and acidic residues" evidence="1">
    <location>
        <begin position="424"/>
        <end position="436"/>
    </location>
</feature>
<keyword evidence="2" id="KW-0472">Membrane</keyword>
<dbReference type="Proteomes" id="UP000518752">
    <property type="component" value="Unassembled WGS sequence"/>
</dbReference>
<feature type="compositionally biased region" description="Pro residues" evidence="1">
    <location>
        <begin position="584"/>
        <end position="602"/>
    </location>
</feature>